<reference evidence="3" key="1">
    <citation type="journal article" date="2017" name="Genome Biol.">
        <title>Comparative genomics reveals high biological diversity and specific adaptations in the industrially and medically important fungal genus Aspergillus.</title>
        <authorList>
            <person name="de Vries R.P."/>
            <person name="Riley R."/>
            <person name="Wiebenga A."/>
            <person name="Aguilar-Osorio G."/>
            <person name="Amillis S."/>
            <person name="Uchima C.A."/>
            <person name="Anderluh G."/>
            <person name="Asadollahi M."/>
            <person name="Askin M."/>
            <person name="Barry K."/>
            <person name="Battaglia E."/>
            <person name="Bayram O."/>
            <person name="Benocci T."/>
            <person name="Braus-Stromeyer S.A."/>
            <person name="Caldana C."/>
            <person name="Canovas D."/>
            <person name="Cerqueira G.C."/>
            <person name="Chen F."/>
            <person name="Chen W."/>
            <person name="Choi C."/>
            <person name="Clum A."/>
            <person name="Dos Santos R.A."/>
            <person name="Damasio A.R."/>
            <person name="Diallinas G."/>
            <person name="Emri T."/>
            <person name="Fekete E."/>
            <person name="Flipphi M."/>
            <person name="Freyberg S."/>
            <person name="Gallo A."/>
            <person name="Gournas C."/>
            <person name="Habgood R."/>
            <person name="Hainaut M."/>
            <person name="Harispe M.L."/>
            <person name="Henrissat B."/>
            <person name="Hilden K.S."/>
            <person name="Hope R."/>
            <person name="Hossain A."/>
            <person name="Karabika E."/>
            <person name="Karaffa L."/>
            <person name="Karanyi Z."/>
            <person name="Krasevec N."/>
            <person name="Kuo A."/>
            <person name="Kusch H."/>
            <person name="LaButti K."/>
            <person name="Lagendijk E.L."/>
            <person name="Lapidus A."/>
            <person name="Levasseur A."/>
            <person name="Lindquist E."/>
            <person name="Lipzen A."/>
            <person name="Logrieco A.F."/>
            <person name="MacCabe A."/>
            <person name="Maekelae M.R."/>
            <person name="Malavazi I."/>
            <person name="Melin P."/>
            <person name="Meyer V."/>
            <person name="Mielnichuk N."/>
            <person name="Miskei M."/>
            <person name="Molnar A.P."/>
            <person name="Mule G."/>
            <person name="Ngan C.Y."/>
            <person name="Orejas M."/>
            <person name="Orosz E."/>
            <person name="Ouedraogo J.P."/>
            <person name="Overkamp K.M."/>
            <person name="Park H.-S."/>
            <person name="Perrone G."/>
            <person name="Piumi F."/>
            <person name="Punt P.J."/>
            <person name="Ram A.F."/>
            <person name="Ramon A."/>
            <person name="Rauscher S."/>
            <person name="Record E."/>
            <person name="Riano-Pachon D.M."/>
            <person name="Robert V."/>
            <person name="Roehrig J."/>
            <person name="Ruller R."/>
            <person name="Salamov A."/>
            <person name="Salih N.S."/>
            <person name="Samson R.A."/>
            <person name="Sandor E."/>
            <person name="Sanguinetti M."/>
            <person name="Schuetze T."/>
            <person name="Sepcic K."/>
            <person name="Shelest E."/>
            <person name="Sherlock G."/>
            <person name="Sophianopoulou V."/>
            <person name="Squina F.M."/>
            <person name="Sun H."/>
            <person name="Susca A."/>
            <person name="Todd R.B."/>
            <person name="Tsang A."/>
            <person name="Unkles S.E."/>
            <person name="van de Wiele N."/>
            <person name="van Rossen-Uffink D."/>
            <person name="Oliveira J.V."/>
            <person name="Vesth T.C."/>
            <person name="Visser J."/>
            <person name="Yu J.-H."/>
            <person name="Zhou M."/>
            <person name="Andersen M.R."/>
            <person name="Archer D.B."/>
            <person name="Baker S.E."/>
            <person name="Benoit I."/>
            <person name="Brakhage A.A."/>
            <person name="Braus G.H."/>
            <person name="Fischer R."/>
            <person name="Frisvad J.C."/>
            <person name="Goldman G.H."/>
            <person name="Houbraken J."/>
            <person name="Oakley B."/>
            <person name="Pocsi I."/>
            <person name="Scazzocchio C."/>
            <person name="Seiboth B."/>
            <person name="vanKuyk P.A."/>
            <person name="Wortman J."/>
            <person name="Dyer P.S."/>
            <person name="Grigoriev I.V."/>
        </authorList>
    </citation>
    <scope>NUCLEOTIDE SEQUENCE [LARGE SCALE GENOMIC DNA]</scope>
    <source>
        <strain evidence="3">ITEM 5010</strain>
    </source>
</reference>
<proteinExistence type="predicted"/>
<dbReference type="AlphaFoldDB" id="A0A1R3RS63"/>
<keyword evidence="1" id="KW-0812">Transmembrane</keyword>
<gene>
    <name evidence="2" type="ORF">ASPCADRAFT_143710</name>
</gene>
<name>A0A1R3RS63_ASPC5</name>
<organism evidence="2 3">
    <name type="scientific">Aspergillus carbonarius (strain ITEM 5010)</name>
    <dbReference type="NCBI Taxonomy" id="602072"/>
    <lineage>
        <taxon>Eukaryota</taxon>
        <taxon>Fungi</taxon>
        <taxon>Dikarya</taxon>
        <taxon>Ascomycota</taxon>
        <taxon>Pezizomycotina</taxon>
        <taxon>Eurotiomycetes</taxon>
        <taxon>Eurotiomycetidae</taxon>
        <taxon>Eurotiales</taxon>
        <taxon>Aspergillaceae</taxon>
        <taxon>Aspergillus</taxon>
        <taxon>Aspergillus subgen. Circumdati</taxon>
    </lineage>
</organism>
<dbReference type="VEuPathDB" id="FungiDB:ASPCADRAFT_143710"/>
<keyword evidence="1" id="KW-1133">Transmembrane helix</keyword>
<feature type="transmembrane region" description="Helical" evidence="1">
    <location>
        <begin position="21"/>
        <end position="49"/>
    </location>
</feature>
<protein>
    <submittedName>
        <fullName evidence="2">Uncharacterized protein</fullName>
    </submittedName>
</protein>
<evidence type="ECO:0000313" key="2">
    <source>
        <dbReference type="EMBL" id="OOF97335.1"/>
    </source>
</evidence>
<keyword evidence="1" id="KW-0472">Membrane</keyword>
<accession>A0A1R3RS63</accession>
<dbReference type="Proteomes" id="UP000188318">
    <property type="component" value="Unassembled WGS sequence"/>
</dbReference>
<feature type="transmembrane region" description="Helical" evidence="1">
    <location>
        <begin position="69"/>
        <end position="87"/>
    </location>
</feature>
<evidence type="ECO:0000313" key="3">
    <source>
        <dbReference type="Proteomes" id="UP000188318"/>
    </source>
</evidence>
<keyword evidence="3" id="KW-1185">Reference proteome</keyword>
<evidence type="ECO:0000256" key="1">
    <source>
        <dbReference type="SAM" id="Phobius"/>
    </source>
</evidence>
<sequence>MDGWMGYPLDRERLSHKANGFGSAAASTFLGPLALILRSGFWFCCWWWLFTPWLVVNLLRWWEYRSMMMVMMMMMMTGICVYSFALISHARLLKDFYYVPREDSMPSNYQTPSVLLFHGERVHGRRATYTFYTL</sequence>
<dbReference type="EMBL" id="KV907497">
    <property type="protein sequence ID" value="OOF97335.1"/>
    <property type="molecule type" value="Genomic_DNA"/>
</dbReference>